<feature type="transmembrane region" description="Helical" evidence="7">
    <location>
        <begin position="153"/>
        <end position="176"/>
    </location>
</feature>
<feature type="transmembrane region" description="Helical" evidence="7">
    <location>
        <begin position="219"/>
        <end position="240"/>
    </location>
</feature>
<evidence type="ECO:0000313" key="10">
    <source>
        <dbReference type="Proteomes" id="UP001549122"/>
    </source>
</evidence>
<evidence type="ECO:0000256" key="2">
    <source>
        <dbReference type="ARBA" id="ARBA00022448"/>
    </source>
</evidence>
<evidence type="ECO:0000256" key="3">
    <source>
        <dbReference type="ARBA" id="ARBA00022475"/>
    </source>
</evidence>
<evidence type="ECO:0000256" key="1">
    <source>
        <dbReference type="ARBA" id="ARBA00004651"/>
    </source>
</evidence>
<comment type="subcellular location">
    <subcellularLocation>
        <location evidence="1 7">Cell membrane</location>
        <topology evidence="1 7">Multi-pass membrane protein</topology>
    </subcellularLocation>
</comment>
<gene>
    <name evidence="9" type="ORF">ABID29_000750</name>
</gene>
<dbReference type="Proteomes" id="UP001549122">
    <property type="component" value="Unassembled WGS sequence"/>
</dbReference>
<keyword evidence="6 7" id="KW-0472">Membrane</keyword>
<feature type="domain" description="ABC transmembrane type-1" evidence="8">
    <location>
        <begin position="72"/>
        <end position="287"/>
    </location>
</feature>
<dbReference type="InterPro" id="IPR035906">
    <property type="entry name" value="MetI-like_sf"/>
</dbReference>
<name>A0ABV2FGG0_9STRE</name>
<dbReference type="CDD" id="cd06261">
    <property type="entry name" value="TM_PBP2"/>
    <property type="match status" value="1"/>
</dbReference>
<evidence type="ECO:0000256" key="4">
    <source>
        <dbReference type="ARBA" id="ARBA00022692"/>
    </source>
</evidence>
<feature type="transmembrane region" description="Helical" evidence="7">
    <location>
        <begin position="266"/>
        <end position="290"/>
    </location>
</feature>
<evidence type="ECO:0000313" key="9">
    <source>
        <dbReference type="EMBL" id="MET3557640.1"/>
    </source>
</evidence>
<evidence type="ECO:0000256" key="7">
    <source>
        <dbReference type="RuleBase" id="RU363032"/>
    </source>
</evidence>
<dbReference type="PANTHER" id="PTHR30193">
    <property type="entry name" value="ABC TRANSPORTER PERMEASE PROTEIN"/>
    <property type="match status" value="1"/>
</dbReference>
<keyword evidence="5 7" id="KW-1133">Transmembrane helix</keyword>
<dbReference type="RefSeq" id="WP_354364494.1">
    <property type="nucleotide sequence ID" value="NZ_JBEPLO010000006.1"/>
</dbReference>
<comment type="caution">
    <text evidence="9">The sequence shown here is derived from an EMBL/GenBank/DDBJ whole genome shotgun (WGS) entry which is preliminary data.</text>
</comment>
<dbReference type="Gene3D" id="1.10.3720.10">
    <property type="entry name" value="MetI-like"/>
    <property type="match status" value="1"/>
</dbReference>
<keyword evidence="2 7" id="KW-0813">Transport</keyword>
<dbReference type="PROSITE" id="PS50928">
    <property type="entry name" value="ABC_TM1"/>
    <property type="match status" value="1"/>
</dbReference>
<evidence type="ECO:0000259" key="8">
    <source>
        <dbReference type="PROSITE" id="PS50928"/>
    </source>
</evidence>
<accession>A0ABV2FGG0</accession>
<dbReference type="InterPro" id="IPR000515">
    <property type="entry name" value="MetI-like"/>
</dbReference>
<dbReference type="PANTHER" id="PTHR30193:SF37">
    <property type="entry name" value="INNER MEMBRANE ABC TRANSPORTER PERMEASE PROTEIN YCJO"/>
    <property type="match status" value="1"/>
</dbReference>
<keyword evidence="3" id="KW-1003">Cell membrane</keyword>
<dbReference type="Pfam" id="PF00528">
    <property type="entry name" value="BPD_transp_1"/>
    <property type="match status" value="1"/>
</dbReference>
<dbReference type="InterPro" id="IPR051393">
    <property type="entry name" value="ABC_transporter_permease"/>
</dbReference>
<dbReference type="EMBL" id="JBEPLO010000006">
    <property type="protein sequence ID" value="MET3557640.1"/>
    <property type="molecule type" value="Genomic_DNA"/>
</dbReference>
<comment type="similarity">
    <text evidence="7">Belongs to the binding-protein-dependent transport system permease family.</text>
</comment>
<keyword evidence="4 7" id="KW-0812">Transmembrane</keyword>
<proteinExistence type="inferred from homology"/>
<feature type="transmembrane region" description="Helical" evidence="7">
    <location>
        <begin position="16"/>
        <end position="42"/>
    </location>
</feature>
<evidence type="ECO:0000256" key="6">
    <source>
        <dbReference type="ARBA" id="ARBA00023136"/>
    </source>
</evidence>
<reference evidence="9 10" key="1">
    <citation type="submission" date="2024-06" db="EMBL/GenBank/DDBJ databases">
        <title>Genomic Encyclopedia of Type Strains, Phase IV (KMG-IV): sequencing the most valuable type-strain genomes for metagenomic binning, comparative biology and taxonomic classification.</title>
        <authorList>
            <person name="Goeker M."/>
        </authorList>
    </citation>
    <scope>NUCLEOTIDE SEQUENCE [LARGE SCALE GENOMIC DNA]</scope>
    <source>
        <strain evidence="9 10">DSM 28303</strain>
    </source>
</reference>
<keyword evidence="10" id="KW-1185">Reference proteome</keyword>
<organism evidence="9 10">
    <name type="scientific">Streptococcus rupicaprae</name>
    <dbReference type="NCBI Taxonomy" id="759619"/>
    <lineage>
        <taxon>Bacteria</taxon>
        <taxon>Bacillati</taxon>
        <taxon>Bacillota</taxon>
        <taxon>Bacilli</taxon>
        <taxon>Lactobacillales</taxon>
        <taxon>Streptococcaceae</taxon>
        <taxon>Streptococcus</taxon>
    </lineage>
</organism>
<protein>
    <submittedName>
        <fullName evidence="9">Inositol-phosphate transport system permease protein</fullName>
    </submittedName>
</protein>
<sequence>MNPDKKRALKRNIEGYAFLSPFIILVTTLYILPAILTIIMAFTSLNSSFIWNFVGFTNFTKILKDPNTGTIVQNTIVYIVITIAITIVLQLFFATLTTYFIRNEKIGNFFKSMLMIPMITPTVVYSVLWLWLLDSSENGVLNQWYMALTGNAPVNWIATYPFEIVIFVQILTSIAYGTTIYSSAIKSIPENQFKAARVDGAGEWEIFKHIILSNLKPHILFIALWETLGLLTNYIAILLITDGGPGVKTEVWALSAYHKAFGNLQYGYGAAISLVLIIVVAALMLIIGLVSRRMKRKEVLAHG</sequence>
<evidence type="ECO:0000256" key="5">
    <source>
        <dbReference type="ARBA" id="ARBA00022989"/>
    </source>
</evidence>
<feature type="transmembrane region" description="Helical" evidence="7">
    <location>
        <begin position="113"/>
        <end position="133"/>
    </location>
</feature>
<feature type="transmembrane region" description="Helical" evidence="7">
    <location>
        <begin position="76"/>
        <end position="101"/>
    </location>
</feature>
<dbReference type="SUPFAM" id="SSF161098">
    <property type="entry name" value="MetI-like"/>
    <property type="match status" value="1"/>
</dbReference>